<dbReference type="PROSITE" id="PS50977">
    <property type="entry name" value="HTH_TETR_2"/>
    <property type="match status" value="1"/>
</dbReference>
<dbReference type="GO" id="GO:0003677">
    <property type="term" value="F:DNA binding"/>
    <property type="evidence" value="ECO:0007669"/>
    <property type="project" value="UniProtKB-UniRule"/>
</dbReference>
<evidence type="ECO:0000256" key="3">
    <source>
        <dbReference type="ARBA" id="ARBA00023163"/>
    </source>
</evidence>
<feature type="DNA-binding region" description="H-T-H motif" evidence="4">
    <location>
        <begin position="22"/>
        <end position="41"/>
    </location>
</feature>
<gene>
    <name evidence="6" type="ORF">CDB15_23295</name>
</gene>
<keyword evidence="2 4" id="KW-0238">DNA-binding</keyword>
<evidence type="ECO:0000259" key="5">
    <source>
        <dbReference type="PROSITE" id="PS50977"/>
    </source>
</evidence>
<dbReference type="InterPro" id="IPR001647">
    <property type="entry name" value="HTH_TetR"/>
</dbReference>
<dbReference type="AlphaFoldDB" id="A0A5V0LDS2"/>
<protein>
    <submittedName>
        <fullName evidence="6">TetR/AcrR family transcriptional regulator</fullName>
    </submittedName>
</protein>
<keyword evidence="3" id="KW-0804">Transcription</keyword>
<feature type="domain" description="HTH tetR-type" evidence="5">
    <location>
        <begin position="1"/>
        <end position="59"/>
    </location>
</feature>
<dbReference type="Gene3D" id="1.10.357.10">
    <property type="entry name" value="Tetracycline Repressor, domain 2"/>
    <property type="match status" value="1"/>
</dbReference>
<comment type="caution">
    <text evidence="6">The sequence shown here is derived from an EMBL/GenBank/DDBJ whole genome shotgun (WGS) entry which is preliminary data.</text>
</comment>
<dbReference type="SUPFAM" id="SSF48498">
    <property type="entry name" value="Tetracyclin repressor-like, C-terminal domain"/>
    <property type="match status" value="1"/>
</dbReference>
<sequence length="187" mass="21556">MREKILKRAVELFLERGIDKVSTRDLTEYLGISRSHIYHYFKDWQSLSLEAVTSFLNNELEEFCAIIEPLSAKAKLRELIDGMITDKPDPSRKLYSSLWLLSSHNEDFKCLVQTCLAKWQQVLTGIIQSGINEQTFRVVDAKRVARQLDAMLLGYSEYLSHPASEDAVKDAKEDIDDFIQRNLLAIE</sequence>
<proteinExistence type="predicted"/>
<dbReference type="SUPFAM" id="SSF46689">
    <property type="entry name" value="Homeodomain-like"/>
    <property type="match status" value="1"/>
</dbReference>
<dbReference type="PRINTS" id="PR00455">
    <property type="entry name" value="HTHTETR"/>
</dbReference>
<evidence type="ECO:0000256" key="4">
    <source>
        <dbReference type="PROSITE-ProRule" id="PRU00335"/>
    </source>
</evidence>
<evidence type="ECO:0000256" key="2">
    <source>
        <dbReference type="ARBA" id="ARBA00023125"/>
    </source>
</evidence>
<dbReference type="PANTHER" id="PTHR47506">
    <property type="entry name" value="TRANSCRIPTIONAL REGULATORY PROTEIN"/>
    <property type="match status" value="1"/>
</dbReference>
<dbReference type="InterPro" id="IPR009057">
    <property type="entry name" value="Homeodomain-like_sf"/>
</dbReference>
<dbReference type="InterPro" id="IPR036271">
    <property type="entry name" value="Tet_transcr_reg_TetR-rel_C_sf"/>
</dbReference>
<dbReference type="Pfam" id="PF00440">
    <property type="entry name" value="TetR_N"/>
    <property type="match status" value="1"/>
</dbReference>
<evidence type="ECO:0000313" key="6">
    <source>
        <dbReference type="EMBL" id="EBS7105335.1"/>
    </source>
</evidence>
<accession>A0A5V0LDS2</accession>
<dbReference type="PANTHER" id="PTHR47506:SF6">
    <property type="entry name" value="HTH-TYPE TRANSCRIPTIONAL REPRESSOR NEMR"/>
    <property type="match status" value="1"/>
</dbReference>
<dbReference type="EMBL" id="AAGWJE010000172">
    <property type="protein sequence ID" value="EBS7105335.1"/>
    <property type="molecule type" value="Genomic_DNA"/>
</dbReference>
<evidence type="ECO:0000256" key="1">
    <source>
        <dbReference type="ARBA" id="ARBA00023015"/>
    </source>
</evidence>
<keyword evidence="1" id="KW-0805">Transcription regulation</keyword>
<reference evidence="6" key="1">
    <citation type="submission" date="2018-07" db="EMBL/GenBank/DDBJ databases">
        <authorList>
            <consortium name="PulseNet: The National Subtyping Network for Foodborne Disease Surveillance"/>
            <person name="Tarr C.L."/>
            <person name="Trees E."/>
            <person name="Katz L.S."/>
            <person name="Carleton-Romer H.A."/>
            <person name="Stroika S."/>
            <person name="Kucerova Z."/>
            <person name="Roache K.F."/>
            <person name="Sabol A.L."/>
            <person name="Besser J."/>
            <person name="Gerner-Smidt P."/>
        </authorList>
    </citation>
    <scope>NUCLEOTIDE SEQUENCE</scope>
    <source>
        <strain evidence="6">PNUSAS014625</strain>
    </source>
</reference>
<name>A0A5V0LDS2_SALER</name>
<organism evidence="6">
    <name type="scientific">Salmonella enterica</name>
    <name type="common">Salmonella choleraesuis</name>
    <dbReference type="NCBI Taxonomy" id="28901"/>
    <lineage>
        <taxon>Bacteria</taxon>
        <taxon>Pseudomonadati</taxon>
        <taxon>Pseudomonadota</taxon>
        <taxon>Gammaproteobacteria</taxon>
        <taxon>Enterobacterales</taxon>
        <taxon>Enterobacteriaceae</taxon>
        <taxon>Salmonella</taxon>
    </lineage>
</organism>